<proteinExistence type="inferred from homology"/>
<gene>
    <name evidence="10" type="ORF">WJX74_008349</name>
</gene>
<keyword evidence="6" id="KW-0736">Signalosome</keyword>
<dbReference type="PANTHER" id="PTHR10758:SF1">
    <property type="entry name" value="COP9 SIGNALOSOME COMPLEX SUBUNIT 3"/>
    <property type="match status" value="1"/>
</dbReference>
<evidence type="ECO:0000256" key="4">
    <source>
        <dbReference type="ARBA" id="ARBA00014878"/>
    </source>
</evidence>
<reference evidence="10 11" key="1">
    <citation type="journal article" date="2024" name="Nat. Commun.">
        <title>Phylogenomics reveals the evolutionary origins of lichenization in chlorophyte algae.</title>
        <authorList>
            <person name="Puginier C."/>
            <person name="Libourel C."/>
            <person name="Otte J."/>
            <person name="Skaloud P."/>
            <person name="Haon M."/>
            <person name="Grisel S."/>
            <person name="Petersen M."/>
            <person name="Berrin J.G."/>
            <person name="Delaux P.M."/>
            <person name="Dal Grande F."/>
            <person name="Keller J."/>
        </authorList>
    </citation>
    <scope>NUCLEOTIDE SEQUENCE [LARGE SCALE GENOMIC DNA]</scope>
    <source>
        <strain evidence="10 11">SAG 2145</strain>
    </source>
</reference>
<evidence type="ECO:0000256" key="5">
    <source>
        <dbReference type="ARBA" id="ARBA00022490"/>
    </source>
</evidence>
<dbReference type="PANTHER" id="PTHR10758">
    <property type="entry name" value="26S PROTEASOME NON-ATPASE REGULATORY SUBUNIT 3/COP9 SIGNALOSOME COMPLEX SUBUNIT 3"/>
    <property type="match status" value="1"/>
</dbReference>
<dbReference type="Gene3D" id="1.25.40.570">
    <property type="match status" value="1"/>
</dbReference>
<evidence type="ECO:0000256" key="2">
    <source>
        <dbReference type="ARBA" id="ARBA00004496"/>
    </source>
</evidence>
<protein>
    <recommendedName>
        <fullName evidence="4">COP9 signalosome complex subunit 3</fullName>
    </recommendedName>
</protein>
<dbReference type="PROSITE" id="PS50250">
    <property type="entry name" value="PCI"/>
    <property type="match status" value="1"/>
</dbReference>
<evidence type="ECO:0000313" key="11">
    <source>
        <dbReference type="Proteomes" id="UP001438707"/>
    </source>
</evidence>
<dbReference type="GO" id="GO:0005737">
    <property type="term" value="C:cytoplasm"/>
    <property type="evidence" value="ECO:0007669"/>
    <property type="project" value="UniProtKB-SubCell"/>
</dbReference>
<name>A0AAW1S7C7_9CHLO</name>
<keyword evidence="11" id="KW-1185">Reference proteome</keyword>
<organism evidence="10 11">
    <name type="scientific">Apatococcus lobatus</name>
    <dbReference type="NCBI Taxonomy" id="904363"/>
    <lineage>
        <taxon>Eukaryota</taxon>
        <taxon>Viridiplantae</taxon>
        <taxon>Chlorophyta</taxon>
        <taxon>core chlorophytes</taxon>
        <taxon>Trebouxiophyceae</taxon>
        <taxon>Chlorellales</taxon>
        <taxon>Chlorellaceae</taxon>
        <taxon>Apatococcus</taxon>
    </lineage>
</organism>
<evidence type="ECO:0000256" key="7">
    <source>
        <dbReference type="ARBA" id="ARBA00023242"/>
    </source>
</evidence>
<dbReference type="Proteomes" id="UP001438707">
    <property type="component" value="Unassembled WGS sequence"/>
</dbReference>
<evidence type="ECO:0000259" key="9">
    <source>
        <dbReference type="PROSITE" id="PS50250"/>
    </source>
</evidence>
<keyword evidence="7" id="KW-0539">Nucleus</keyword>
<dbReference type="AlphaFoldDB" id="A0AAW1S7C7"/>
<dbReference type="SUPFAM" id="SSF46785">
    <property type="entry name" value="Winged helix' DNA-binding domain"/>
    <property type="match status" value="1"/>
</dbReference>
<dbReference type="InterPro" id="IPR055089">
    <property type="entry name" value="COP9_N"/>
</dbReference>
<dbReference type="InterPro" id="IPR000717">
    <property type="entry name" value="PCI_dom"/>
</dbReference>
<sequence length="431" mass="47633">MTVNQLMIAIKNSSDTPKKLAQLLQTLQQSSINEPAPALLQGLSQTLQTRSHTLGIVYVLVAAGSQGLPQQANPQFVTLCQYLLLEFDVDQSRMAPDKFTTLCHLYREHSILLNEPQAALQPLRIALTNFQASHELITPIHADIFQICVLTKCYSMAMPLLAHPAYDVDPEISGMTARDFLLYSYYGSLIHIGRKQYSEAIGMLLHSITAPAMATSAITIAALKKYILLCLIQKGTFGSLPKYTPSQVTRCLKADCQAYMDLANAYSADPATKLEETAAKHHQAFDNDGNMGLLQLALEAHTMRAVQRLTRTYMTLSLSDIASRAQLKGAQEAELLVLRMIEAGQIHASIDDSAGMVTFLEDPEQYYGAEVVDRLSKQIALSNELSARVQAANCQVSLDKAYLQKTQMRDFGPRFDDPGEISSEQQMVFQP</sequence>
<dbReference type="Pfam" id="PF22788">
    <property type="entry name" value="COP9_hel_rpt"/>
    <property type="match status" value="1"/>
</dbReference>
<dbReference type="GO" id="GO:0008180">
    <property type="term" value="C:COP9 signalosome"/>
    <property type="evidence" value="ECO:0007669"/>
    <property type="project" value="UniProtKB-KW"/>
</dbReference>
<dbReference type="InterPro" id="IPR050756">
    <property type="entry name" value="CSN3"/>
</dbReference>
<evidence type="ECO:0000256" key="6">
    <source>
        <dbReference type="ARBA" id="ARBA00022790"/>
    </source>
</evidence>
<dbReference type="GO" id="GO:0006511">
    <property type="term" value="P:ubiquitin-dependent protein catabolic process"/>
    <property type="evidence" value="ECO:0007669"/>
    <property type="project" value="TreeGrafter"/>
</dbReference>
<dbReference type="SMART" id="SM00088">
    <property type="entry name" value="PINT"/>
    <property type="match status" value="1"/>
</dbReference>
<accession>A0AAW1S7C7</accession>
<evidence type="ECO:0000313" key="10">
    <source>
        <dbReference type="EMBL" id="KAK9841588.1"/>
    </source>
</evidence>
<evidence type="ECO:0000256" key="3">
    <source>
        <dbReference type="ARBA" id="ARBA00007084"/>
    </source>
</evidence>
<dbReference type="InterPro" id="IPR036390">
    <property type="entry name" value="WH_DNA-bd_sf"/>
</dbReference>
<feature type="region of interest" description="Disordered" evidence="8">
    <location>
        <begin position="409"/>
        <end position="431"/>
    </location>
</feature>
<dbReference type="EMBL" id="JALJOS010000003">
    <property type="protein sequence ID" value="KAK9841588.1"/>
    <property type="molecule type" value="Genomic_DNA"/>
</dbReference>
<evidence type="ECO:0000256" key="8">
    <source>
        <dbReference type="SAM" id="MobiDB-lite"/>
    </source>
</evidence>
<dbReference type="Pfam" id="PF01399">
    <property type="entry name" value="PCI"/>
    <property type="match status" value="1"/>
</dbReference>
<keyword evidence="5" id="KW-0963">Cytoplasm</keyword>
<feature type="compositionally biased region" description="Polar residues" evidence="8">
    <location>
        <begin position="422"/>
        <end position="431"/>
    </location>
</feature>
<evidence type="ECO:0000256" key="1">
    <source>
        <dbReference type="ARBA" id="ARBA00004123"/>
    </source>
</evidence>
<comment type="caution">
    <text evidence="10">The sequence shown here is derived from an EMBL/GenBank/DDBJ whole genome shotgun (WGS) entry which is preliminary data.</text>
</comment>
<feature type="domain" description="PCI" evidence="9">
    <location>
        <begin position="196"/>
        <end position="364"/>
    </location>
</feature>
<comment type="subcellular location">
    <subcellularLocation>
        <location evidence="2">Cytoplasm</location>
    </subcellularLocation>
    <subcellularLocation>
        <location evidence="1">Nucleus</location>
    </subcellularLocation>
</comment>
<comment type="similarity">
    <text evidence="3">Belongs to the CSN3 family.</text>
</comment>